<evidence type="ECO:0000313" key="4">
    <source>
        <dbReference type="Proteomes" id="UP000294854"/>
    </source>
</evidence>
<gene>
    <name evidence="3" type="ORF">C5L31_000589</name>
    <name evidence="1" type="ORF">C5L31_001631</name>
    <name evidence="2" type="ORF">C5L31_001643</name>
</gene>
<proteinExistence type="predicted"/>
<dbReference type="Proteomes" id="UP000294854">
    <property type="component" value="Unassembled WGS sequence"/>
</dbReference>
<dbReference type="EMBL" id="PUFO01000109">
    <property type="protein sequence ID" value="TDG70854.1"/>
    <property type="molecule type" value="Genomic_DNA"/>
</dbReference>
<accession>A0A4R5NCK4</accession>
<dbReference type="AntiFam" id="ANF00029">
    <property type="entry name" value="Antisense to 16S rRNA"/>
</dbReference>
<protein>
    <submittedName>
        <fullName evidence="1">Uncharacterized protein</fullName>
    </submittedName>
</protein>
<dbReference type="AlphaFoldDB" id="A0A4R5NCK4"/>
<evidence type="ECO:0000313" key="3">
    <source>
        <dbReference type="EMBL" id="TDG79825.1"/>
    </source>
</evidence>
<dbReference type="EMBL" id="PUFO01000034">
    <property type="protein sequence ID" value="TDG78617.1"/>
    <property type="molecule type" value="Genomic_DNA"/>
</dbReference>
<keyword evidence="4" id="KW-1185">Reference proteome</keyword>
<organism evidence="1 4">
    <name type="scientific">Secundilactobacillus malefermentans</name>
    <dbReference type="NCBI Taxonomy" id="176292"/>
    <lineage>
        <taxon>Bacteria</taxon>
        <taxon>Bacillati</taxon>
        <taxon>Bacillota</taxon>
        <taxon>Bacilli</taxon>
        <taxon>Lactobacillales</taxon>
        <taxon>Lactobacillaceae</taxon>
        <taxon>Secundilactobacillus</taxon>
    </lineage>
</organism>
<sequence>MILRKEVIQPQVLLRLPCYDFTLIICPTLGGWLPKVTEPTLGVTNSHGVTGGVYKARERIHRGMLIRDY</sequence>
<dbReference type="EMBL" id="PUFO01000017">
    <property type="protein sequence ID" value="TDG79825.1"/>
    <property type="molecule type" value="Genomic_DNA"/>
</dbReference>
<evidence type="ECO:0000313" key="2">
    <source>
        <dbReference type="EMBL" id="TDG78617.1"/>
    </source>
</evidence>
<name>A0A4R5NCK4_9LACO</name>
<reference evidence="1" key="2">
    <citation type="submission" date="2019-02" db="EMBL/GenBank/DDBJ databases">
        <authorList>
            <person name="Buron G."/>
            <person name="Chaylann A."/>
            <person name="Dolejs I."/>
            <person name="Forster J."/>
            <person name="Miks M.H."/>
        </authorList>
    </citation>
    <scope>NUCLEOTIDE SEQUENCE</scope>
    <source>
        <strain evidence="1">ATCC 49373</strain>
    </source>
</reference>
<evidence type="ECO:0000313" key="1">
    <source>
        <dbReference type="EMBL" id="TDG70854.1"/>
    </source>
</evidence>
<reference evidence="1 4" key="1">
    <citation type="journal article" date="2019" name="Appl. Microbiol. Biotechnol.">
        <title>Uncovering carbohydrate metabolism through a genotype-phenotype association study of 56 lactic acid bacteria genomes.</title>
        <authorList>
            <person name="Buron-Moles G."/>
            <person name="Chailyan A."/>
            <person name="Dolejs I."/>
            <person name="Forster J."/>
            <person name="Miks M.H."/>
        </authorList>
    </citation>
    <scope>NUCLEOTIDE SEQUENCE [LARGE SCALE GENOMIC DNA]</scope>
    <source>
        <strain evidence="1 4">ATCC 49373</strain>
    </source>
</reference>
<comment type="caution">
    <text evidence="1">The sequence shown here is derived from an EMBL/GenBank/DDBJ whole genome shotgun (WGS) entry which is preliminary data.</text>
</comment>